<dbReference type="InterPro" id="IPR001670">
    <property type="entry name" value="ADH_Fe/GldA"/>
</dbReference>
<keyword evidence="5" id="KW-1185">Reference proteome</keyword>
<dbReference type="SUPFAM" id="SSF56796">
    <property type="entry name" value="Dehydroquinate synthase-like"/>
    <property type="match status" value="1"/>
</dbReference>
<dbReference type="Gene3D" id="3.40.50.1970">
    <property type="match status" value="1"/>
</dbReference>
<feature type="domain" description="Alcohol dehydrogenase iron-type/glycerol dehydrogenase GldA" evidence="2">
    <location>
        <begin position="27"/>
        <end position="176"/>
    </location>
</feature>
<dbReference type="EMBL" id="JAUBYV010000009">
    <property type="protein sequence ID" value="KAK2624881.1"/>
    <property type="molecule type" value="Genomic_DNA"/>
</dbReference>
<proteinExistence type="predicted"/>
<evidence type="ECO:0000256" key="1">
    <source>
        <dbReference type="ARBA" id="ARBA00023002"/>
    </source>
</evidence>
<accession>A0AAD9SWQ7</accession>
<dbReference type="GO" id="GO:0046872">
    <property type="term" value="F:metal ion binding"/>
    <property type="evidence" value="ECO:0007669"/>
    <property type="project" value="InterPro"/>
</dbReference>
<reference evidence="4" key="1">
    <citation type="submission" date="2023-06" db="EMBL/GenBank/DDBJ databases">
        <title>Draft genome of Marssonina rosae.</title>
        <authorList>
            <person name="Cheng Q."/>
        </authorList>
    </citation>
    <scope>NUCLEOTIDE SEQUENCE</scope>
    <source>
        <strain evidence="4">R4</strain>
    </source>
</reference>
<protein>
    <recommendedName>
        <fullName evidence="6">Alcohol dehydrogenase iron-type/glycerol dehydrogenase GldA domain-containing protein</fullName>
    </recommendedName>
</protein>
<feature type="domain" description="Fe-containing alcohol dehydrogenase-like C-terminal" evidence="3">
    <location>
        <begin position="190"/>
        <end position="372"/>
    </location>
</feature>
<gene>
    <name evidence="4" type="ORF">QTJ16_006074</name>
</gene>
<evidence type="ECO:0000313" key="4">
    <source>
        <dbReference type="EMBL" id="KAK2624881.1"/>
    </source>
</evidence>
<dbReference type="Gene3D" id="1.20.1090.10">
    <property type="entry name" value="Dehydroquinate synthase-like - alpha domain"/>
    <property type="match status" value="1"/>
</dbReference>
<dbReference type="GO" id="GO:0004022">
    <property type="term" value="F:alcohol dehydrogenase (NAD+) activity"/>
    <property type="evidence" value="ECO:0007669"/>
    <property type="project" value="TreeGrafter"/>
</dbReference>
<name>A0AAD9SWQ7_9HELO</name>
<dbReference type="InterPro" id="IPR039697">
    <property type="entry name" value="Alcohol_dehydrogenase_Fe"/>
</dbReference>
<dbReference type="Proteomes" id="UP001285354">
    <property type="component" value="Unassembled WGS sequence"/>
</dbReference>
<comment type="caution">
    <text evidence="4">The sequence shown here is derived from an EMBL/GenBank/DDBJ whole genome shotgun (WGS) entry which is preliminary data.</text>
</comment>
<dbReference type="CDD" id="cd08192">
    <property type="entry name" value="MAR-like"/>
    <property type="match status" value="1"/>
</dbReference>
<dbReference type="AlphaFoldDB" id="A0AAD9SWQ7"/>
<dbReference type="Pfam" id="PF25137">
    <property type="entry name" value="ADH_Fe_C"/>
    <property type="match status" value="1"/>
</dbReference>
<organism evidence="4 5">
    <name type="scientific">Diplocarpon rosae</name>
    <dbReference type="NCBI Taxonomy" id="946125"/>
    <lineage>
        <taxon>Eukaryota</taxon>
        <taxon>Fungi</taxon>
        <taxon>Dikarya</taxon>
        <taxon>Ascomycota</taxon>
        <taxon>Pezizomycotina</taxon>
        <taxon>Leotiomycetes</taxon>
        <taxon>Helotiales</taxon>
        <taxon>Drepanopezizaceae</taxon>
        <taxon>Diplocarpon</taxon>
    </lineage>
</organism>
<dbReference type="PANTHER" id="PTHR11496">
    <property type="entry name" value="ALCOHOL DEHYDROGENASE"/>
    <property type="match status" value="1"/>
</dbReference>
<sequence length="382" mass="40553">MSFFANQGGQVDSSLVGCYSASPARYMIYGRGTAQKLDEVIAKIGTTKAFIITGRSLSTKTPVIKDAEAALGSAHVGTFTKIGQHAPIAAIREATELVKKSGADVLVSIGGGSPVDSAKAIAFQIHRETGKWIPSIAVPTTLSVAETTQNAGFTNEEKQKIAVRDPELVPKIVVYDGDIAVHTPLSLWTSTGVRALDHAVELLYHPLAPEIRTKRLALEAIRDLFTYLPQSRAEPADAEIRQRLFLACYASLFPLMLSGGVGLSHSTGHALGATYDIPHGITSCLTLAPVVALKAKTRPEEAKMIARVVPFIGKTSRGSDKEGALVVSRAIAGLVDGLGHASTLTQYEVPPGEEESIASHALVGGKENPDFNNLVEIIHSLY</sequence>
<dbReference type="PANTHER" id="PTHR11496:SF97">
    <property type="entry name" value="ALCOHOL DEHYDROGENASE IRON-TYPE_GLYCEROL DEHYDROGENASE GLDA DOMAIN-CONTAINING PROTEIN"/>
    <property type="match status" value="1"/>
</dbReference>
<dbReference type="InterPro" id="IPR018211">
    <property type="entry name" value="ADH_Fe_CS"/>
</dbReference>
<evidence type="ECO:0008006" key="6">
    <source>
        <dbReference type="Google" id="ProtNLM"/>
    </source>
</evidence>
<evidence type="ECO:0000259" key="2">
    <source>
        <dbReference type="Pfam" id="PF00465"/>
    </source>
</evidence>
<dbReference type="InterPro" id="IPR056798">
    <property type="entry name" value="ADH_Fe_C"/>
</dbReference>
<evidence type="ECO:0000259" key="3">
    <source>
        <dbReference type="Pfam" id="PF25137"/>
    </source>
</evidence>
<dbReference type="GO" id="GO:0005739">
    <property type="term" value="C:mitochondrion"/>
    <property type="evidence" value="ECO:0007669"/>
    <property type="project" value="TreeGrafter"/>
</dbReference>
<keyword evidence="1" id="KW-0560">Oxidoreductase</keyword>
<dbReference type="PROSITE" id="PS00060">
    <property type="entry name" value="ADH_IRON_2"/>
    <property type="match status" value="1"/>
</dbReference>
<dbReference type="Pfam" id="PF00465">
    <property type="entry name" value="Fe-ADH"/>
    <property type="match status" value="1"/>
</dbReference>
<evidence type="ECO:0000313" key="5">
    <source>
        <dbReference type="Proteomes" id="UP001285354"/>
    </source>
</evidence>